<dbReference type="Pfam" id="PF00440">
    <property type="entry name" value="TetR_N"/>
    <property type="match status" value="1"/>
</dbReference>
<keyword evidence="3" id="KW-0804">Transcription</keyword>
<dbReference type="PANTHER" id="PTHR30055">
    <property type="entry name" value="HTH-TYPE TRANSCRIPTIONAL REGULATOR RUTR"/>
    <property type="match status" value="1"/>
</dbReference>
<dbReference type="SUPFAM" id="SSF46689">
    <property type="entry name" value="Homeodomain-like"/>
    <property type="match status" value="1"/>
</dbReference>
<keyword evidence="8" id="KW-1185">Reference proteome</keyword>
<dbReference type="SUPFAM" id="SSF48498">
    <property type="entry name" value="Tetracyclin repressor-like, C-terminal domain"/>
    <property type="match status" value="1"/>
</dbReference>
<evidence type="ECO:0000259" key="6">
    <source>
        <dbReference type="PROSITE" id="PS50977"/>
    </source>
</evidence>
<accession>A0ABX8R0D3</accession>
<dbReference type="InterPro" id="IPR036271">
    <property type="entry name" value="Tet_transcr_reg_TetR-rel_C_sf"/>
</dbReference>
<proteinExistence type="predicted"/>
<evidence type="ECO:0000256" key="3">
    <source>
        <dbReference type="ARBA" id="ARBA00023163"/>
    </source>
</evidence>
<evidence type="ECO:0000256" key="4">
    <source>
        <dbReference type="PROSITE-ProRule" id="PRU00335"/>
    </source>
</evidence>
<organism evidence="7 8">
    <name type="scientific">Actinomadura graeca</name>
    <dbReference type="NCBI Taxonomy" id="2750812"/>
    <lineage>
        <taxon>Bacteria</taxon>
        <taxon>Bacillati</taxon>
        <taxon>Actinomycetota</taxon>
        <taxon>Actinomycetes</taxon>
        <taxon>Streptosporangiales</taxon>
        <taxon>Thermomonosporaceae</taxon>
        <taxon>Actinomadura</taxon>
    </lineage>
</organism>
<dbReference type="PRINTS" id="PR00455">
    <property type="entry name" value="HTHTETR"/>
</dbReference>
<evidence type="ECO:0000313" key="7">
    <source>
        <dbReference type="EMBL" id="QXJ24541.1"/>
    </source>
</evidence>
<dbReference type="RefSeq" id="WP_231330410.1">
    <property type="nucleotide sequence ID" value="NZ_CP059572.1"/>
</dbReference>
<evidence type="ECO:0000313" key="8">
    <source>
        <dbReference type="Proteomes" id="UP001049518"/>
    </source>
</evidence>
<dbReference type="InterPro" id="IPR049445">
    <property type="entry name" value="TetR_SbtR-like_C"/>
</dbReference>
<name>A0ABX8R0D3_9ACTN</name>
<protein>
    <submittedName>
        <fullName evidence="7">TetR/AcrR family transcriptional regulator</fullName>
    </submittedName>
</protein>
<reference evidence="7" key="1">
    <citation type="submission" date="2020-07" db="EMBL/GenBank/DDBJ databases">
        <authorList>
            <person name="Tarantini F.S."/>
            <person name="Hong K.W."/>
            <person name="Chan K.G."/>
        </authorList>
    </citation>
    <scope>NUCLEOTIDE SEQUENCE</scope>
    <source>
        <strain evidence="7">32-07</strain>
    </source>
</reference>
<dbReference type="Gene3D" id="1.10.357.10">
    <property type="entry name" value="Tetracycline Repressor, domain 2"/>
    <property type="match status" value="1"/>
</dbReference>
<feature type="DNA-binding region" description="H-T-H motif" evidence="4">
    <location>
        <begin position="48"/>
        <end position="67"/>
    </location>
</feature>
<dbReference type="InterPro" id="IPR050109">
    <property type="entry name" value="HTH-type_TetR-like_transc_reg"/>
</dbReference>
<keyword evidence="1" id="KW-0805">Transcription regulation</keyword>
<dbReference type="InterPro" id="IPR009057">
    <property type="entry name" value="Homeodomain-like_sf"/>
</dbReference>
<evidence type="ECO:0000256" key="5">
    <source>
        <dbReference type="SAM" id="MobiDB-lite"/>
    </source>
</evidence>
<dbReference type="PANTHER" id="PTHR30055:SF234">
    <property type="entry name" value="HTH-TYPE TRANSCRIPTIONAL REGULATOR BETI"/>
    <property type="match status" value="1"/>
</dbReference>
<evidence type="ECO:0000256" key="2">
    <source>
        <dbReference type="ARBA" id="ARBA00023125"/>
    </source>
</evidence>
<feature type="region of interest" description="Disordered" evidence="5">
    <location>
        <begin position="1"/>
        <end position="27"/>
    </location>
</feature>
<gene>
    <name evidence="7" type="ORF">AGRA3207_005883</name>
</gene>
<dbReference type="EMBL" id="CP059572">
    <property type="protein sequence ID" value="QXJ24541.1"/>
    <property type="molecule type" value="Genomic_DNA"/>
</dbReference>
<dbReference type="Proteomes" id="UP001049518">
    <property type="component" value="Chromosome"/>
</dbReference>
<dbReference type="InterPro" id="IPR001647">
    <property type="entry name" value="HTH_TetR"/>
</dbReference>
<evidence type="ECO:0000256" key="1">
    <source>
        <dbReference type="ARBA" id="ARBA00023015"/>
    </source>
</evidence>
<sequence>MSTTQPAAVPARGPATEERPMRADARRNRRRVLDAARAAIEEHGATVQMEDIAKRAGVGVGTIYRHFPTKQALIDELTDQWMDDGAINAAKALRIDDAWEALAAFVRLSSEVMARNRGLREIYSDVSKPMNDSGEDHPELRANVGRLLDRAHEAGVLRADVGYTEFQALMCGLAIVTTYTAPGLHHVYADVILKGLRS</sequence>
<dbReference type="PROSITE" id="PS50977">
    <property type="entry name" value="HTH_TETR_2"/>
    <property type="match status" value="1"/>
</dbReference>
<feature type="domain" description="HTH tetR-type" evidence="6">
    <location>
        <begin position="26"/>
        <end position="85"/>
    </location>
</feature>
<dbReference type="Pfam" id="PF21597">
    <property type="entry name" value="TetR_C_43"/>
    <property type="match status" value="1"/>
</dbReference>
<keyword evidence="2 4" id="KW-0238">DNA-binding</keyword>
<feature type="compositionally biased region" description="Basic and acidic residues" evidence="5">
    <location>
        <begin position="15"/>
        <end position="27"/>
    </location>
</feature>